<dbReference type="PANTHER" id="PTHR35089:SF1">
    <property type="entry name" value="CHAPERONE PROTEIN SKP"/>
    <property type="match status" value="1"/>
</dbReference>
<evidence type="ECO:0000313" key="5">
    <source>
        <dbReference type="Proteomes" id="UP001108027"/>
    </source>
</evidence>
<evidence type="ECO:0000256" key="1">
    <source>
        <dbReference type="ARBA" id="ARBA00009091"/>
    </source>
</evidence>
<organism evidence="4 5">
    <name type="scientific">Alloalcanivorax marinus</name>
    <dbReference type="NCBI Taxonomy" id="1177169"/>
    <lineage>
        <taxon>Bacteria</taxon>
        <taxon>Pseudomonadati</taxon>
        <taxon>Pseudomonadota</taxon>
        <taxon>Gammaproteobacteria</taxon>
        <taxon>Oceanospirillales</taxon>
        <taxon>Alcanivoracaceae</taxon>
        <taxon>Alloalcanivorax</taxon>
    </lineage>
</organism>
<name>A0A9Q3YLF3_9GAMM</name>
<dbReference type="SUPFAM" id="SSF111384">
    <property type="entry name" value="OmpH-like"/>
    <property type="match status" value="1"/>
</dbReference>
<feature type="chain" id="PRO_5040398530" evidence="3">
    <location>
        <begin position="19"/>
        <end position="164"/>
    </location>
</feature>
<feature type="signal peptide" evidence="3">
    <location>
        <begin position="1"/>
        <end position="18"/>
    </location>
</feature>
<keyword evidence="5" id="KW-1185">Reference proteome</keyword>
<keyword evidence="2 3" id="KW-0732">Signal</keyword>
<evidence type="ECO:0000313" key="4">
    <source>
        <dbReference type="EMBL" id="MCC4307727.1"/>
    </source>
</evidence>
<dbReference type="GO" id="GO:0005829">
    <property type="term" value="C:cytosol"/>
    <property type="evidence" value="ECO:0007669"/>
    <property type="project" value="TreeGrafter"/>
</dbReference>
<dbReference type="PANTHER" id="PTHR35089">
    <property type="entry name" value="CHAPERONE PROTEIN SKP"/>
    <property type="match status" value="1"/>
</dbReference>
<sequence length="164" mass="18518">MKKILLAALLIVPALAAAEQRIGVVDPIGALQQADEFQDRFGKLESSLKDEQSRLDRLGGEVEKLRGRLEKEGMTMSEDERQDLQTQGQQKMIELQNLRQSAQRKLNKGQQEILEVMEPKLKQAVETVAERENLDVVMNAQAVVYVQSNMDITDAVTQQLNKMK</sequence>
<dbReference type="GO" id="GO:0051082">
    <property type="term" value="F:unfolded protein binding"/>
    <property type="evidence" value="ECO:0007669"/>
    <property type="project" value="InterPro"/>
</dbReference>
<dbReference type="GO" id="GO:0050821">
    <property type="term" value="P:protein stabilization"/>
    <property type="evidence" value="ECO:0007669"/>
    <property type="project" value="TreeGrafter"/>
</dbReference>
<dbReference type="EMBL" id="JAJGNA010000003">
    <property type="protein sequence ID" value="MCC4307727.1"/>
    <property type="molecule type" value="Genomic_DNA"/>
</dbReference>
<dbReference type="AlphaFoldDB" id="A0A9Q3YLF3"/>
<dbReference type="Gene3D" id="3.30.910.20">
    <property type="entry name" value="Skp domain"/>
    <property type="match status" value="1"/>
</dbReference>
<dbReference type="InterPro" id="IPR024930">
    <property type="entry name" value="Skp_dom_sf"/>
</dbReference>
<dbReference type="SMART" id="SM00935">
    <property type="entry name" value="OmpH"/>
    <property type="match status" value="1"/>
</dbReference>
<reference evidence="4" key="1">
    <citation type="submission" date="2021-10" db="EMBL/GenBank/DDBJ databases">
        <title>The diversity and Nitrogen Metabolism of Culturable Nitrate-Utilizing Bacteria Within the Oxygen Minimum Zone of the Changjiang (Yangtze River)Estuary.</title>
        <authorList>
            <person name="Zhang D."/>
            <person name="Zheng J."/>
            <person name="Liu S."/>
            <person name="He W."/>
        </authorList>
    </citation>
    <scope>NUCLEOTIDE SEQUENCE</scope>
    <source>
        <strain evidence="4">FXH-223</strain>
    </source>
</reference>
<dbReference type="Proteomes" id="UP001108027">
    <property type="component" value="Unassembled WGS sequence"/>
</dbReference>
<gene>
    <name evidence="4" type="ORF">LL252_03995</name>
</gene>
<comment type="caution">
    <text evidence="4">The sequence shown here is derived from an EMBL/GenBank/DDBJ whole genome shotgun (WGS) entry which is preliminary data.</text>
</comment>
<evidence type="ECO:0000256" key="2">
    <source>
        <dbReference type="ARBA" id="ARBA00022729"/>
    </source>
</evidence>
<accession>A0A9Q3YLF3</accession>
<dbReference type="Pfam" id="PF03938">
    <property type="entry name" value="OmpH"/>
    <property type="match status" value="1"/>
</dbReference>
<comment type="similarity">
    <text evidence="1">Belongs to the Skp family.</text>
</comment>
<evidence type="ECO:0000256" key="3">
    <source>
        <dbReference type="SAM" id="SignalP"/>
    </source>
</evidence>
<dbReference type="RefSeq" id="WP_204430494.1">
    <property type="nucleotide sequence ID" value="NZ_ARXL01000087.1"/>
</dbReference>
<proteinExistence type="inferred from homology"/>
<dbReference type="InterPro" id="IPR005632">
    <property type="entry name" value="Chaperone_Skp"/>
</dbReference>
<protein>
    <submittedName>
        <fullName evidence="4">OmpH family outer membrane protein</fullName>
    </submittedName>
</protein>